<feature type="compositionally biased region" description="Low complexity" evidence="5">
    <location>
        <begin position="228"/>
        <end position="239"/>
    </location>
</feature>
<evidence type="ECO:0000256" key="2">
    <source>
        <dbReference type="ARBA" id="ARBA00008150"/>
    </source>
</evidence>
<name>A0A4R2KUY6_9GAMM</name>
<evidence type="ECO:0000259" key="7">
    <source>
        <dbReference type="Pfam" id="PF03888"/>
    </source>
</evidence>
<dbReference type="GO" id="GO:0030288">
    <property type="term" value="C:outer membrane-bounded periplasmic space"/>
    <property type="evidence" value="ECO:0007669"/>
    <property type="project" value="TreeGrafter"/>
</dbReference>
<comment type="caution">
    <text evidence="9">The sequence shown here is derived from an EMBL/GenBank/DDBJ whole genome shotgun (WGS) entry which is preliminary data.</text>
</comment>
<feature type="signal peptide" evidence="6">
    <location>
        <begin position="1"/>
        <end position="25"/>
    </location>
</feature>
<evidence type="ECO:0000256" key="1">
    <source>
        <dbReference type="ARBA" id="ARBA00004418"/>
    </source>
</evidence>
<feature type="domain" description="MucB/RseB C-terminal" evidence="8">
    <location>
        <begin position="249"/>
        <end position="341"/>
    </location>
</feature>
<reference evidence="9 10" key="1">
    <citation type="submission" date="2019-03" db="EMBL/GenBank/DDBJ databases">
        <title>Genomic Encyclopedia of Type Strains, Phase IV (KMG-IV): sequencing the most valuable type-strain genomes for metagenomic binning, comparative biology and taxonomic classification.</title>
        <authorList>
            <person name="Goeker M."/>
        </authorList>
    </citation>
    <scope>NUCLEOTIDE SEQUENCE [LARGE SCALE GENOMIC DNA]</scope>
    <source>
        <strain evidence="9 10">DSM 23344</strain>
    </source>
</reference>
<evidence type="ECO:0000259" key="8">
    <source>
        <dbReference type="Pfam" id="PF17188"/>
    </source>
</evidence>
<dbReference type="AlphaFoldDB" id="A0A4R2KUY6"/>
<dbReference type="EMBL" id="SLWX01000002">
    <property type="protein sequence ID" value="TCO77724.1"/>
    <property type="molecule type" value="Genomic_DNA"/>
</dbReference>
<evidence type="ECO:0000256" key="5">
    <source>
        <dbReference type="SAM" id="MobiDB-lite"/>
    </source>
</evidence>
<dbReference type="CDD" id="cd16327">
    <property type="entry name" value="RseB"/>
    <property type="match status" value="1"/>
</dbReference>
<dbReference type="Proteomes" id="UP000294980">
    <property type="component" value="Unassembled WGS sequence"/>
</dbReference>
<evidence type="ECO:0000256" key="3">
    <source>
        <dbReference type="ARBA" id="ARBA00022729"/>
    </source>
</evidence>
<dbReference type="InterPro" id="IPR033436">
    <property type="entry name" value="MucB/RseB_C"/>
</dbReference>
<dbReference type="InterPro" id="IPR005588">
    <property type="entry name" value="MucB_RseB"/>
</dbReference>
<feature type="domain" description="MucB/RseB N-terminal" evidence="7">
    <location>
        <begin position="36"/>
        <end position="193"/>
    </location>
</feature>
<dbReference type="GO" id="GO:0045152">
    <property type="term" value="F:antisigma factor binding"/>
    <property type="evidence" value="ECO:0007669"/>
    <property type="project" value="TreeGrafter"/>
</dbReference>
<gene>
    <name evidence="9" type="ORF">EV688_102181</name>
</gene>
<dbReference type="Gene3D" id="2.50.20.10">
    <property type="entry name" value="Lipoprotein localisation LolA/LolB/LppX"/>
    <property type="match status" value="1"/>
</dbReference>
<keyword evidence="3 6" id="KW-0732">Signal</keyword>
<dbReference type="RefSeq" id="WP_117314605.1">
    <property type="nucleotide sequence ID" value="NZ_QQSW01000001.1"/>
</dbReference>
<accession>A0A4R2KUY6</accession>
<evidence type="ECO:0000256" key="6">
    <source>
        <dbReference type="SAM" id="SignalP"/>
    </source>
</evidence>
<organism evidence="9 10">
    <name type="scientific">Chromatocurvus halotolerans</name>
    <dbReference type="NCBI Taxonomy" id="1132028"/>
    <lineage>
        <taxon>Bacteria</taxon>
        <taxon>Pseudomonadati</taxon>
        <taxon>Pseudomonadota</taxon>
        <taxon>Gammaproteobacteria</taxon>
        <taxon>Cellvibrionales</taxon>
        <taxon>Halieaceae</taxon>
        <taxon>Chromatocurvus</taxon>
    </lineage>
</organism>
<proteinExistence type="inferred from homology"/>
<dbReference type="Gene3D" id="3.30.200.100">
    <property type="entry name" value="MucB/RseB, C-terminal domain"/>
    <property type="match status" value="1"/>
</dbReference>
<dbReference type="PIRSF" id="PIRSF005427">
    <property type="entry name" value="RseB"/>
    <property type="match status" value="1"/>
</dbReference>
<dbReference type="Pfam" id="PF03888">
    <property type="entry name" value="MucB_RseB"/>
    <property type="match status" value="1"/>
</dbReference>
<dbReference type="InterPro" id="IPR033434">
    <property type="entry name" value="MucB/RseB_N"/>
</dbReference>
<evidence type="ECO:0000313" key="10">
    <source>
        <dbReference type="Proteomes" id="UP000294980"/>
    </source>
</evidence>
<protein>
    <submittedName>
        <fullName evidence="9">MucB/RseB-like sigma(E) regulatory protein</fullName>
    </submittedName>
</protein>
<sequence>MHRSRLHPIRALVYGACLLPTVVWATSDCEDSSTGALQLLERMSRAGTMVNHQGMATLQRDGDMRVLKIRRNTEGDATTETLTLLTGQTAQVVRSAHPESCVHPGHTLLRLQQGQGSVCGVAAYYRLAMESGDRVAGRMTQRIIAQPRDMYRYAHVLEIDEETAQLLKVTTLTADGRPLEQFQYASLALEDTRDTERETGADTADADTSPGVASSHAAAHPGNDVEGADAATSSGTSAAVPQTGSPQEAGMEWKPEWVPDGFLPTRAIENGNRQTYTDGMASFSVFLEPGSISMQPGEGAVREGSTLAYTRGLRLADSMVLVTVIGEVPVNTARIVADSVRLR</sequence>
<evidence type="ECO:0000256" key="4">
    <source>
        <dbReference type="ARBA" id="ARBA00022764"/>
    </source>
</evidence>
<feature type="region of interest" description="Disordered" evidence="5">
    <location>
        <begin position="191"/>
        <end position="257"/>
    </location>
</feature>
<comment type="subcellular location">
    <subcellularLocation>
        <location evidence="1">Periplasm</location>
    </subcellularLocation>
</comment>
<dbReference type="InterPro" id="IPR038484">
    <property type="entry name" value="MucB/RseB_C_sf"/>
</dbReference>
<keyword evidence="10" id="KW-1185">Reference proteome</keyword>
<dbReference type="PANTHER" id="PTHR38782:SF1">
    <property type="entry name" value="SIGMA-E FACTOR REGULATORY PROTEIN RSEB"/>
    <property type="match status" value="1"/>
</dbReference>
<dbReference type="PANTHER" id="PTHR38782">
    <property type="match status" value="1"/>
</dbReference>
<dbReference type="Pfam" id="PF17188">
    <property type="entry name" value="MucB_RseB_C"/>
    <property type="match status" value="1"/>
</dbReference>
<comment type="similarity">
    <text evidence="2">Belongs to the RseB family.</text>
</comment>
<dbReference type="OrthoDB" id="7067274at2"/>
<keyword evidence="4" id="KW-0574">Periplasm</keyword>
<evidence type="ECO:0000313" key="9">
    <source>
        <dbReference type="EMBL" id="TCO77724.1"/>
    </source>
</evidence>
<dbReference type="GO" id="GO:0032885">
    <property type="term" value="P:regulation of polysaccharide biosynthetic process"/>
    <property type="evidence" value="ECO:0007669"/>
    <property type="project" value="TreeGrafter"/>
</dbReference>
<feature type="compositionally biased region" description="Basic and acidic residues" evidence="5">
    <location>
        <begin position="191"/>
        <end position="200"/>
    </location>
</feature>
<feature type="chain" id="PRO_5020232358" evidence="6">
    <location>
        <begin position="26"/>
        <end position="343"/>
    </location>
</feature>